<dbReference type="GO" id="GO:0004515">
    <property type="term" value="F:nicotinate-nucleotide adenylyltransferase activity"/>
    <property type="evidence" value="ECO:0007669"/>
    <property type="project" value="UniProtKB-UniRule"/>
</dbReference>
<dbReference type="InterPro" id="IPR005248">
    <property type="entry name" value="NadD/NMNAT"/>
</dbReference>
<comment type="pathway">
    <text evidence="2 11">Cofactor biosynthesis; NAD(+) biosynthesis; deamido-NAD(+) from nicotinate D-ribonucleotide: step 1/1.</text>
</comment>
<evidence type="ECO:0000256" key="4">
    <source>
        <dbReference type="ARBA" id="ARBA00022642"/>
    </source>
</evidence>
<dbReference type="Proteomes" id="UP000199032">
    <property type="component" value="Unassembled WGS sequence"/>
</dbReference>
<comment type="similarity">
    <text evidence="3 11">Belongs to the NadD family.</text>
</comment>
<dbReference type="GO" id="GO:0009435">
    <property type="term" value="P:NAD+ biosynthetic process"/>
    <property type="evidence" value="ECO:0007669"/>
    <property type="project" value="UniProtKB-UniRule"/>
</dbReference>
<evidence type="ECO:0000256" key="8">
    <source>
        <dbReference type="ARBA" id="ARBA00022840"/>
    </source>
</evidence>
<dbReference type="EC" id="2.7.7.18" evidence="11"/>
<name>A0A0S4LPI7_9BACT</name>
<dbReference type="OrthoDB" id="5295945at2"/>
<evidence type="ECO:0000256" key="9">
    <source>
        <dbReference type="ARBA" id="ARBA00023027"/>
    </source>
</evidence>
<dbReference type="GO" id="GO:0005524">
    <property type="term" value="F:ATP binding"/>
    <property type="evidence" value="ECO:0007669"/>
    <property type="project" value="UniProtKB-KW"/>
</dbReference>
<keyword evidence="7 11" id="KW-0547">Nucleotide-binding</keyword>
<dbReference type="Gene3D" id="3.40.50.620">
    <property type="entry name" value="HUPs"/>
    <property type="match status" value="1"/>
</dbReference>
<comment type="function">
    <text evidence="1 11">Catalyzes the reversible adenylation of nicotinate mononucleotide (NaMN) to nicotinic acid adenine dinucleotide (NaAD).</text>
</comment>
<organism evidence="13 14">
    <name type="scientific">Candidatus Nitrospira nitrosa</name>
    <dbReference type="NCBI Taxonomy" id="1742972"/>
    <lineage>
        <taxon>Bacteria</taxon>
        <taxon>Pseudomonadati</taxon>
        <taxon>Nitrospirota</taxon>
        <taxon>Nitrospiria</taxon>
        <taxon>Nitrospirales</taxon>
        <taxon>Nitrospiraceae</taxon>
        <taxon>Nitrospira</taxon>
    </lineage>
</organism>
<dbReference type="Pfam" id="PF01467">
    <property type="entry name" value="CTP_transf_like"/>
    <property type="match status" value="1"/>
</dbReference>
<dbReference type="UniPathway" id="UPA00253">
    <property type="reaction ID" value="UER00332"/>
</dbReference>
<dbReference type="CDD" id="cd02165">
    <property type="entry name" value="NMNAT"/>
    <property type="match status" value="1"/>
</dbReference>
<evidence type="ECO:0000256" key="5">
    <source>
        <dbReference type="ARBA" id="ARBA00022679"/>
    </source>
</evidence>
<evidence type="ECO:0000256" key="10">
    <source>
        <dbReference type="ARBA" id="ARBA00048721"/>
    </source>
</evidence>
<dbReference type="PANTHER" id="PTHR39321">
    <property type="entry name" value="NICOTINATE-NUCLEOTIDE ADENYLYLTRANSFERASE-RELATED"/>
    <property type="match status" value="1"/>
</dbReference>
<dbReference type="SUPFAM" id="SSF52374">
    <property type="entry name" value="Nucleotidylyl transferase"/>
    <property type="match status" value="1"/>
</dbReference>
<evidence type="ECO:0000256" key="2">
    <source>
        <dbReference type="ARBA" id="ARBA00005019"/>
    </source>
</evidence>
<proteinExistence type="inferred from homology"/>
<evidence type="ECO:0000256" key="3">
    <source>
        <dbReference type="ARBA" id="ARBA00009014"/>
    </source>
</evidence>
<evidence type="ECO:0000313" key="14">
    <source>
        <dbReference type="Proteomes" id="UP000199032"/>
    </source>
</evidence>
<evidence type="ECO:0000256" key="1">
    <source>
        <dbReference type="ARBA" id="ARBA00002324"/>
    </source>
</evidence>
<dbReference type="HAMAP" id="MF_00244">
    <property type="entry name" value="NaMN_adenylyltr"/>
    <property type="match status" value="1"/>
</dbReference>
<evidence type="ECO:0000256" key="11">
    <source>
        <dbReference type="HAMAP-Rule" id="MF_00244"/>
    </source>
</evidence>
<comment type="catalytic activity">
    <reaction evidence="10 11">
        <text>nicotinate beta-D-ribonucleotide + ATP + H(+) = deamido-NAD(+) + diphosphate</text>
        <dbReference type="Rhea" id="RHEA:22860"/>
        <dbReference type="ChEBI" id="CHEBI:15378"/>
        <dbReference type="ChEBI" id="CHEBI:30616"/>
        <dbReference type="ChEBI" id="CHEBI:33019"/>
        <dbReference type="ChEBI" id="CHEBI:57502"/>
        <dbReference type="ChEBI" id="CHEBI:58437"/>
        <dbReference type="EC" id="2.7.7.18"/>
    </reaction>
</comment>
<reference evidence="13 14" key="1">
    <citation type="submission" date="2015-10" db="EMBL/GenBank/DDBJ databases">
        <authorList>
            <person name="Gilbert D.G."/>
        </authorList>
    </citation>
    <scope>NUCLEOTIDE SEQUENCE [LARGE SCALE GENOMIC DNA]</scope>
    <source>
        <strain evidence="13">COMA1</strain>
    </source>
</reference>
<evidence type="ECO:0000256" key="6">
    <source>
        <dbReference type="ARBA" id="ARBA00022695"/>
    </source>
</evidence>
<dbReference type="STRING" id="1742972.COMA1_50153"/>
<keyword evidence="5 11" id="KW-0808">Transferase</keyword>
<dbReference type="InterPro" id="IPR004821">
    <property type="entry name" value="Cyt_trans-like"/>
</dbReference>
<dbReference type="RefSeq" id="WP_090750828.1">
    <property type="nucleotide sequence ID" value="NZ_CZQA01000011.1"/>
</dbReference>
<sequence length="246" mass="27403">MNVSNPQHSSLETQSSRPQRLGLLGGSFNPIHNGHLTIAHQVFERLQLTRVLFIPTGDPPHKQSGSLAPAGTRLKMVELAIAETPFFEVSAIEINRVGKSYSIDTIREVQSQYGPSWNLFFIIGLDAFLEFSTWRAPEQLLRLCHFVVVTRPGQSFQSLSKMPLLSNLDAQALRQLDLGTLDQVEIAVPESSGLTCVPLSPCLISASEIRRRVQCGLPLANMLPPPVESYILQHSLYQEDRNRTHI</sequence>
<accession>A0A0S4LPI7</accession>
<protein>
    <recommendedName>
        <fullName evidence="11">Probable nicotinate-nucleotide adenylyltransferase</fullName>
        <ecNumber evidence="11">2.7.7.18</ecNumber>
    </recommendedName>
    <alternativeName>
        <fullName evidence="11">Deamido-NAD(+) diphosphorylase</fullName>
    </alternativeName>
    <alternativeName>
        <fullName evidence="11">Deamido-NAD(+) pyrophosphorylase</fullName>
    </alternativeName>
    <alternativeName>
        <fullName evidence="11">Nicotinate mononucleotide adenylyltransferase</fullName>
        <shortName evidence="11">NaMN adenylyltransferase</shortName>
    </alternativeName>
</protein>
<keyword evidence="14" id="KW-1185">Reference proteome</keyword>
<evidence type="ECO:0000259" key="12">
    <source>
        <dbReference type="Pfam" id="PF01467"/>
    </source>
</evidence>
<keyword evidence="8 11" id="KW-0067">ATP-binding</keyword>
<keyword evidence="4 11" id="KW-0662">Pyridine nucleotide biosynthesis</keyword>
<gene>
    <name evidence="11 13" type="primary">nadD</name>
    <name evidence="13" type="ORF">COMA1_50153</name>
</gene>
<keyword evidence="9 11" id="KW-0520">NAD</keyword>
<dbReference type="NCBIfam" id="TIGR00482">
    <property type="entry name" value="nicotinate (nicotinamide) nucleotide adenylyltransferase"/>
    <property type="match status" value="1"/>
</dbReference>
<dbReference type="PANTHER" id="PTHR39321:SF3">
    <property type="entry name" value="PHOSPHOPANTETHEINE ADENYLYLTRANSFERASE"/>
    <property type="match status" value="1"/>
</dbReference>
<feature type="domain" description="Cytidyltransferase-like" evidence="12">
    <location>
        <begin position="23"/>
        <end position="212"/>
    </location>
</feature>
<evidence type="ECO:0000256" key="7">
    <source>
        <dbReference type="ARBA" id="ARBA00022741"/>
    </source>
</evidence>
<dbReference type="EMBL" id="CZQA01000011">
    <property type="protein sequence ID" value="CUS38528.1"/>
    <property type="molecule type" value="Genomic_DNA"/>
</dbReference>
<dbReference type="NCBIfam" id="TIGR00125">
    <property type="entry name" value="cyt_tran_rel"/>
    <property type="match status" value="1"/>
</dbReference>
<dbReference type="InterPro" id="IPR014729">
    <property type="entry name" value="Rossmann-like_a/b/a_fold"/>
</dbReference>
<dbReference type="AlphaFoldDB" id="A0A0S4LPI7"/>
<evidence type="ECO:0000313" key="13">
    <source>
        <dbReference type="EMBL" id="CUS38528.1"/>
    </source>
</evidence>
<dbReference type="NCBIfam" id="NF000840">
    <property type="entry name" value="PRK00071.1-3"/>
    <property type="match status" value="1"/>
</dbReference>
<keyword evidence="6 11" id="KW-0548">Nucleotidyltransferase</keyword>